<dbReference type="InterPro" id="IPR016167">
    <property type="entry name" value="FAD-bd_PCMH_sub1"/>
</dbReference>
<protein>
    <submittedName>
        <fullName evidence="2">Cannabidiolic acid synthase</fullName>
    </submittedName>
</protein>
<dbReference type="PANTHER" id="PTHR32448">
    <property type="entry name" value="OS08G0158400 PROTEIN"/>
    <property type="match status" value="1"/>
</dbReference>
<feature type="domain" description="FAD linked oxidase N-terminal" evidence="1">
    <location>
        <begin position="7"/>
        <end position="76"/>
    </location>
</feature>
<evidence type="ECO:0000313" key="2">
    <source>
        <dbReference type="EMBL" id="RDX93168.1"/>
    </source>
</evidence>
<dbReference type="GO" id="GO:0050660">
    <property type="term" value="F:flavin adenine dinucleotide binding"/>
    <property type="evidence" value="ECO:0007669"/>
    <property type="project" value="InterPro"/>
</dbReference>
<gene>
    <name evidence="2" type="primary">CBDAS</name>
    <name evidence="2" type="ORF">CR513_24609</name>
</gene>
<name>A0A371GRH9_MUCPR</name>
<dbReference type="EMBL" id="QJKJ01004682">
    <property type="protein sequence ID" value="RDX93168.1"/>
    <property type="molecule type" value="Genomic_DNA"/>
</dbReference>
<keyword evidence="3" id="KW-1185">Reference proteome</keyword>
<dbReference type="InterPro" id="IPR006094">
    <property type="entry name" value="Oxid_FAD_bind_N"/>
</dbReference>
<dbReference type="Pfam" id="PF01565">
    <property type="entry name" value="FAD_binding_4"/>
    <property type="match status" value="1"/>
</dbReference>
<reference evidence="2" key="1">
    <citation type="submission" date="2018-05" db="EMBL/GenBank/DDBJ databases">
        <title>Draft genome of Mucuna pruriens seed.</title>
        <authorList>
            <person name="Nnadi N.E."/>
            <person name="Vos R."/>
            <person name="Hasami M.H."/>
            <person name="Devisetty U.K."/>
            <person name="Aguiy J.C."/>
        </authorList>
    </citation>
    <scope>NUCLEOTIDE SEQUENCE [LARGE SCALE GENOMIC DNA]</scope>
    <source>
        <strain evidence="2">JCA_2017</strain>
    </source>
</reference>
<comment type="caution">
    <text evidence="2">The sequence shown here is derived from an EMBL/GenBank/DDBJ whole genome shotgun (WGS) entry which is preliminary data.</text>
</comment>
<dbReference type="STRING" id="157652.A0A371GRH9"/>
<feature type="non-terminal residue" evidence="2">
    <location>
        <position position="108"/>
    </location>
</feature>
<dbReference type="Proteomes" id="UP000257109">
    <property type="component" value="Unassembled WGS sequence"/>
</dbReference>
<organism evidence="2 3">
    <name type="scientific">Mucuna pruriens</name>
    <name type="common">Velvet bean</name>
    <name type="synonym">Dolichos pruriens</name>
    <dbReference type="NCBI Taxonomy" id="157652"/>
    <lineage>
        <taxon>Eukaryota</taxon>
        <taxon>Viridiplantae</taxon>
        <taxon>Streptophyta</taxon>
        <taxon>Embryophyta</taxon>
        <taxon>Tracheophyta</taxon>
        <taxon>Spermatophyta</taxon>
        <taxon>Magnoliopsida</taxon>
        <taxon>eudicotyledons</taxon>
        <taxon>Gunneridae</taxon>
        <taxon>Pentapetalae</taxon>
        <taxon>rosids</taxon>
        <taxon>fabids</taxon>
        <taxon>Fabales</taxon>
        <taxon>Fabaceae</taxon>
        <taxon>Papilionoideae</taxon>
        <taxon>50 kb inversion clade</taxon>
        <taxon>NPAAA clade</taxon>
        <taxon>indigoferoid/millettioid clade</taxon>
        <taxon>Phaseoleae</taxon>
        <taxon>Mucuna</taxon>
    </lineage>
</organism>
<dbReference type="SUPFAM" id="SSF56176">
    <property type="entry name" value="FAD-binding/transporter-associated domain-like"/>
    <property type="match status" value="1"/>
</dbReference>
<evidence type="ECO:0000259" key="1">
    <source>
        <dbReference type="Pfam" id="PF01565"/>
    </source>
</evidence>
<dbReference type="AlphaFoldDB" id="A0A371GRH9"/>
<accession>A0A371GRH9</accession>
<dbReference type="OrthoDB" id="1434129at2759"/>
<proteinExistence type="predicted"/>
<dbReference type="InterPro" id="IPR036318">
    <property type="entry name" value="FAD-bd_PCMH-like_sf"/>
</dbReference>
<sequence>MTPLKFSHIQATIICSQHHVMQIRTRSGGHNYEGLSYVFVVPFVIIDLINLREIKVDVQNHTTWVQAGKLLVNFTIVLAIKVKHLGSQQVCATLWELVTTLVAVAMDS</sequence>
<dbReference type="Gene3D" id="3.30.43.10">
    <property type="entry name" value="Uridine Diphospho-n-acetylenolpyruvylglucosamine Reductase, domain 2"/>
    <property type="match status" value="1"/>
</dbReference>
<evidence type="ECO:0000313" key="3">
    <source>
        <dbReference type="Proteomes" id="UP000257109"/>
    </source>
</evidence>